<dbReference type="KEGG" id="nano:G5V58_07415"/>
<name>A0A6G6WC64_9ACTN</name>
<proteinExistence type="predicted"/>
<dbReference type="EMBL" id="CP049257">
    <property type="protein sequence ID" value="QIG42630.1"/>
    <property type="molecule type" value="Genomic_DNA"/>
</dbReference>
<evidence type="ECO:0000313" key="1">
    <source>
        <dbReference type="EMBL" id="QIG42630.1"/>
    </source>
</evidence>
<accession>A0A6G6WC64</accession>
<dbReference type="AlphaFoldDB" id="A0A6G6WC64"/>
<reference evidence="1 2" key="1">
    <citation type="submission" date="2020-02" db="EMBL/GenBank/DDBJ databases">
        <title>Full genome sequence of Nocardioides sp. R-3366.</title>
        <authorList>
            <person name="Im W.-T."/>
        </authorList>
    </citation>
    <scope>NUCLEOTIDE SEQUENCE [LARGE SCALE GENOMIC DNA]</scope>
    <source>
        <strain evidence="1 2">R-3366</strain>
    </source>
</reference>
<dbReference type="Proteomes" id="UP000502996">
    <property type="component" value="Chromosome"/>
</dbReference>
<evidence type="ECO:0000313" key="2">
    <source>
        <dbReference type="Proteomes" id="UP000502996"/>
    </source>
</evidence>
<protein>
    <submittedName>
        <fullName evidence="1">Uncharacterized protein</fullName>
    </submittedName>
</protein>
<organism evidence="1 2">
    <name type="scientific">Nocardioides anomalus</name>
    <dbReference type="NCBI Taxonomy" id="2712223"/>
    <lineage>
        <taxon>Bacteria</taxon>
        <taxon>Bacillati</taxon>
        <taxon>Actinomycetota</taxon>
        <taxon>Actinomycetes</taxon>
        <taxon>Propionibacteriales</taxon>
        <taxon>Nocardioidaceae</taxon>
        <taxon>Nocardioides</taxon>
    </lineage>
</organism>
<sequence length="66" mass="6987">MLSGRTVWRWAVASHEQALANARGAATACARARVERAEVEQFLLARAQGVEVSAAQPPVGEALGSR</sequence>
<gene>
    <name evidence="1" type="ORF">G5V58_07415</name>
</gene>
<dbReference type="RefSeq" id="WP_165230521.1">
    <property type="nucleotide sequence ID" value="NZ_CP049257.1"/>
</dbReference>
<keyword evidence="2" id="KW-1185">Reference proteome</keyword>